<dbReference type="InterPro" id="IPR013325">
    <property type="entry name" value="RNA_pol_sigma_r2"/>
</dbReference>
<evidence type="ECO:0000259" key="6">
    <source>
        <dbReference type="Pfam" id="PF08281"/>
    </source>
</evidence>
<evidence type="ECO:0000313" key="8">
    <source>
        <dbReference type="Proteomes" id="UP000192678"/>
    </source>
</evidence>
<name>A0A1W2A2B9_9SPHI</name>
<keyword evidence="4" id="KW-0804">Transcription</keyword>
<dbReference type="EMBL" id="FWYB01000001">
    <property type="protein sequence ID" value="SMC54837.1"/>
    <property type="molecule type" value="Genomic_DNA"/>
</dbReference>
<dbReference type="GO" id="GO:0016987">
    <property type="term" value="F:sigma factor activity"/>
    <property type="evidence" value="ECO:0007669"/>
    <property type="project" value="UniProtKB-KW"/>
</dbReference>
<dbReference type="Pfam" id="PF08281">
    <property type="entry name" value="Sigma70_r4_2"/>
    <property type="match status" value="1"/>
</dbReference>
<evidence type="ECO:0000256" key="2">
    <source>
        <dbReference type="ARBA" id="ARBA00023015"/>
    </source>
</evidence>
<dbReference type="OrthoDB" id="659577at2"/>
<dbReference type="PANTHER" id="PTHR43133">
    <property type="entry name" value="RNA POLYMERASE ECF-TYPE SIGMA FACTO"/>
    <property type="match status" value="1"/>
</dbReference>
<evidence type="ECO:0000259" key="5">
    <source>
        <dbReference type="Pfam" id="PF04542"/>
    </source>
</evidence>
<keyword evidence="2" id="KW-0805">Transcription regulation</keyword>
<evidence type="ECO:0000256" key="3">
    <source>
        <dbReference type="ARBA" id="ARBA00023082"/>
    </source>
</evidence>
<dbReference type="SUPFAM" id="SSF88946">
    <property type="entry name" value="Sigma2 domain of RNA polymerase sigma factors"/>
    <property type="match status" value="1"/>
</dbReference>
<dbReference type="RefSeq" id="WP_084286863.1">
    <property type="nucleotide sequence ID" value="NZ_FWYB01000001.1"/>
</dbReference>
<dbReference type="NCBIfam" id="TIGR02937">
    <property type="entry name" value="sigma70-ECF"/>
    <property type="match status" value="1"/>
</dbReference>
<dbReference type="AlphaFoldDB" id="A0A1W2A2B9"/>
<keyword evidence="3" id="KW-0731">Sigma factor</keyword>
<dbReference type="Proteomes" id="UP000192678">
    <property type="component" value="Unassembled WGS sequence"/>
</dbReference>
<feature type="domain" description="RNA polymerase sigma-70 region 2" evidence="5">
    <location>
        <begin position="30"/>
        <end position="93"/>
    </location>
</feature>
<reference evidence="7 8" key="1">
    <citation type="submission" date="2017-04" db="EMBL/GenBank/DDBJ databases">
        <authorList>
            <person name="Afonso C.L."/>
            <person name="Miller P.J."/>
            <person name="Scott M.A."/>
            <person name="Spackman E."/>
            <person name="Goraichik I."/>
            <person name="Dimitrov K.M."/>
            <person name="Suarez D.L."/>
            <person name="Swayne D.E."/>
        </authorList>
    </citation>
    <scope>NUCLEOTIDE SEQUENCE [LARGE SCALE GENOMIC DNA]</scope>
    <source>
        <strain evidence="7 8">DSM 19625</strain>
    </source>
</reference>
<dbReference type="NCBIfam" id="TIGR02985">
    <property type="entry name" value="Sig70_bacteroi1"/>
    <property type="match status" value="1"/>
</dbReference>
<proteinExistence type="inferred from homology"/>
<dbReference type="Pfam" id="PF04542">
    <property type="entry name" value="Sigma70_r2"/>
    <property type="match status" value="1"/>
</dbReference>
<evidence type="ECO:0000256" key="1">
    <source>
        <dbReference type="ARBA" id="ARBA00010641"/>
    </source>
</evidence>
<dbReference type="InterPro" id="IPR013249">
    <property type="entry name" value="RNA_pol_sigma70_r4_t2"/>
</dbReference>
<dbReference type="InterPro" id="IPR036388">
    <property type="entry name" value="WH-like_DNA-bd_sf"/>
</dbReference>
<keyword evidence="8" id="KW-1185">Reference proteome</keyword>
<protein>
    <submittedName>
        <fullName evidence="7">RNA polymerase sigma-70 factor, ECF subfamily</fullName>
    </submittedName>
</protein>
<dbReference type="InterPro" id="IPR039425">
    <property type="entry name" value="RNA_pol_sigma-70-like"/>
</dbReference>
<dbReference type="STRING" id="475255.SAMN04488101_101274"/>
<dbReference type="Gene3D" id="1.10.1740.10">
    <property type="match status" value="1"/>
</dbReference>
<dbReference type="GO" id="GO:0006352">
    <property type="term" value="P:DNA-templated transcription initiation"/>
    <property type="evidence" value="ECO:0007669"/>
    <property type="project" value="InterPro"/>
</dbReference>
<comment type="similarity">
    <text evidence="1">Belongs to the sigma-70 factor family. ECF subfamily.</text>
</comment>
<sequence length="200" mass="23080">MGKTIHKLINEAELFAGLAKGNEKAFEIIYHHYNKRLSPFVQKTVKFPELTEEIIQDIFVQLWINRHLLAQVEHPTAYLFNIAKNRTLKYLKKIANDARLLDKLTSSSPTFSNDTEERVIFRESAEIIELAVAGLPGQRKLIWELSRNEGLSHEQIAERLNISRNTVKNQMVHASRHVRSFLDNRASLLSVSIFFLLNNS</sequence>
<feature type="domain" description="RNA polymerase sigma factor 70 region 4 type 2" evidence="6">
    <location>
        <begin position="126"/>
        <end position="177"/>
    </location>
</feature>
<evidence type="ECO:0000256" key="4">
    <source>
        <dbReference type="ARBA" id="ARBA00023163"/>
    </source>
</evidence>
<gene>
    <name evidence="7" type="ORF">SAMN04488101_101274</name>
</gene>
<dbReference type="Gene3D" id="1.10.10.10">
    <property type="entry name" value="Winged helix-like DNA-binding domain superfamily/Winged helix DNA-binding domain"/>
    <property type="match status" value="1"/>
</dbReference>
<accession>A0A1W2A2B9</accession>
<evidence type="ECO:0000313" key="7">
    <source>
        <dbReference type="EMBL" id="SMC54837.1"/>
    </source>
</evidence>
<dbReference type="InterPro" id="IPR014284">
    <property type="entry name" value="RNA_pol_sigma-70_dom"/>
</dbReference>
<dbReference type="SUPFAM" id="SSF88659">
    <property type="entry name" value="Sigma3 and sigma4 domains of RNA polymerase sigma factors"/>
    <property type="match status" value="1"/>
</dbReference>
<dbReference type="InterPro" id="IPR013324">
    <property type="entry name" value="RNA_pol_sigma_r3/r4-like"/>
</dbReference>
<organism evidence="7 8">
    <name type="scientific">Pedobacter nyackensis</name>
    <dbReference type="NCBI Taxonomy" id="475255"/>
    <lineage>
        <taxon>Bacteria</taxon>
        <taxon>Pseudomonadati</taxon>
        <taxon>Bacteroidota</taxon>
        <taxon>Sphingobacteriia</taxon>
        <taxon>Sphingobacteriales</taxon>
        <taxon>Sphingobacteriaceae</taxon>
        <taxon>Pedobacter</taxon>
    </lineage>
</organism>
<dbReference type="InterPro" id="IPR014327">
    <property type="entry name" value="RNA_pol_sigma70_bacteroid"/>
</dbReference>
<dbReference type="InterPro" id="IPR007627">
    <property type="entry name" value="RNA_pol_sigma70_r2"/>
</dbReference>
<dbReference type="PANTHER" id="PTHR43133:SF46">
    <property type="entry name" value="RNA POLYMERASE SIGMA-70 FACTOR ECF SUBFAMILY"/>
    <property type="match status" value="1"/>
</dbReference>
<dbReference type="GO" id="GO:0003677">
    <property type="term" value="F:DNA binding"/>
    <property type="evidence" value="ECO:0007669"/>
    <property type="project" value="InterPro"/>
</dbReference>